<dbReference type="Gene3D" id="3.20.20.150">
    <property type="entry name" value="Divalent-metal-dependent TIM barrel enzymes"/>
    <property type="match status" value="1"/>
</dbReference>
<dbReference type="InterPro" id="IPR036237">
    <property type="entry name" value="Xyl_isomerase-like_sf"/>
</dbReference>
<evidence type="ECO:0000259" key="1">
    <source>
        <dbReference type="Pfam" id="PF01261"/>
    </source>
</evidence>
<organism evidence="2 3">
    <name type="scientific">Paenibacillus darwinianus</name>
    <dbReference type="NCBI Taxonomy" id="1380763"/>
    <lineage>
        <taxon>Bacteria</taxon>
        <taxon>Bacillati</taxon>
        <taxon>Bacillota</taxon>
        <taxon>Bacilli</taxon>
        <taxon>Bacillales</taxon>
        <taxon>Paenibacillaceae</taxon>
        <taxon>Paenibacillus</taxon>
    </lineage>
</organism>
<dbReference type="InterPro" id="IPR050312">
    <property type="entry name" value="IolE/XylAMocC-like"/>
</dbReference>
<dbReference type="Proteomes" id="UP000053750">
    <property type="component" value="Unassembled WGS sequence"/>
</dbReference>
<name>A0A9W5W6Y8_9BACL</name>
<accession>A0A9W5W6Y8</accession>
<protein>
    <recommendedName>
        <fullName evidence="1">Xylose isomerase-like TIM barrel domain-containing protein</fullName>
    </recommendedName>
</protein>
<dbReference type="PANTHER" id="PTHR12110:SF21">
    <property type="entry name" value="XYLOSE ISOMERASE-LIKE TIM BARREL DOMAIN-CONTAINING PROTEIN"/>
    <property type="match status" value="1"/>
</dbReference>
<dbReference type="PANTHER" id="PTHR12110">
    <property type="entry name" value="HYDROXYPYRUVATE ISOMERASE"/>
    <property type="match status" value="1"/>
</dbReference>
<comment type="caution">
    <text evidence="2">The sequence shown here is derived from an EMBL/GenBank/DDBJ whole genome shotgun (WGS) entry which is preliminary data.</text>
</comment>
<proteinExistence type="predicted"/>
<gene>
    <name evidence="2" type="ORF">BG53_02605</name>
</gene>
<dbReference type="InterPro" id="IPR013022">
    <property type="entry name" value="Xyl_isomerase-like_TIM-brl"/>
</dbReference>
<sequence length="288" mass="32072">MSFNIGTRIPPKISETGIENVAKWAAEIGLDVLDVPNAGPEVKRACDAAGIGIGSVDAIIPALLSKDYNERGEAFEKVKATMTEMNQAGASVLFMCLFPADKNQSRDESFVIWKDIFPELVKHAEKNGVYIAIEGWPGPAPTYPTIGCTPEMLRAMFEVIPSKHFGLNYDPSHLVRLGIDYMRALHEFSDRINHVHGKDTEILSEELYESGILPATFGSKYDFSEGSWRYTIPGHGTVEWSEVAVVLDRIGYKGAISIELEDHRFWGSLEAEQQGIIKAKEQLEMYFK</sequence>
<reference evidence="2 3" key="1">
    <citation type="submission" date="2014-02" db="EMBL/GenBank/DDBJ databases">
        <title>Genome sequence of Paenibacillus darwinianus reveals adaptive mechanisms for survival in Antarctic soils.</title>
        <authorList>
            <person name="Dsouza M."/>
            <person name="Taylor M.W."/>
            <person name="Turner S.J."/>
            <person name="Aislabie J."/>
        </authorList>
    </citation>
    <scope>NUCLEOTIDE SEQUENCE [LARGE SCALE GENOMIC DNA]</scope>
    <source>
        <strain evidence="2 3">CE1</strain>
    </source>
</reference>
<dbReference type="AlphaFoldDB" id="A0A9W5W6Y8"/>
<dbReference type="SUPFAM" id="SSF51658">
    <property type="entry name" value="Xylose isomerase-like"/>
    <property type="match status" value="1"/>
</dbReference>
<dbReference type="Pfam" id="PF01261">
    <property type="entry name" value="AP_endonuc_2"/>
    <property type="match status" value="1"/>
</dbReference>
<feature type="domain" description="Xylose isomerase-like TIM barrel" evidence="1">
    <location>
        <begin position="38"/>
        <end position="271"/>
    </location>
</feature>
<keyword evidence="3" id="KW-1185">Reference proteome</keyword>
<dbReference type="RefSeq" id="WP_036580942.1">
    <property type="nucleotide sequence ID" value="NZ_KK082146.1"/>
</dbReference>
<dbReference type="EMBL" id="JFHU01000136">
    <property type="protein sequence ID" value="EXX88040.1"/>
    <property type="molecule type" value="Genomic_DNA"/>
</dbReference>
<evidence type="ECO:0000313" key="2">
    <source>
        <dbReference type="EMBL" id="EXX88040.1"/>
    </source>
</evidence>
<dbReference type="OrthoDB" id="9779184at2"/>
<evidence type="ECO:0000313" key="3">
    <source>
        <dbReference type="Proteomes" id="UP000053750"/>
    </source>
</evidence>